<keyword evidence="1" id="KW-0560">Oxidoreductase</keyword>
<evidence type="ECO:0000313" key="3">
    <source>
        <dbReference type="Proteomes" id="UP000252415"/>
    </source>
</evidence>
<dbReference type="SUPFAM" id="SSF51905">
    <property type="entry name" value="FAD/NAD(P)-binding domain"/>
    <property type="match status" value="1"/>
</dbReference>
<proteinExistence type="predicted"/>
<sequence>MKNHLPVAIIGGGPVALAAAAQLTKREIPFVLLEQGTSVGASVLEWGHIQMFSPWEFNMDSAAMELLAESGWIAPPKEELPTGKQLFDQYLHPLAELDRLKKHIKTESRVIAIHRKGFDKMKTAGREQAPFEIVYERNHVIQRLEASAVIDATGTWKTPNPIGASGNYAAQESVYQSYIHYGIPDLKGALAKRYAGKTVAVVGSGHSAIHAILLLHELKLQNPETTIHWVLRKQTVEDVFGGGERDGLPARGELGTRAASLVKEGTVNIHTPFHIHGLEQEGEQLNLIGASSTIKGVDEIIAAAGARPNFSFIRELRYAADSSIECVPKLAELIDPNIHSCGTVRPHGEAELRQPEHHFYIVGSKSYGRAPTFLLATGYEQVRSVAAAIAGDWSSAKEVKLHLPETGVCSSSSRPKMALKAAGSCCGPSDTN</sequence>
<reference evidence="2 3" key="1">
    <citation type="submission" date="2018-07" db="EMBL/GenBank/DDBJ databases">
        <title>Genomic Encyclopedia of Type Strains, Phase III (KMG-III): the genomes of soil and plant-associated and newly described type strains.</title>
        <authorList>
            <person name="Whitman W."/>
        </authorList>
    </citation>
    <scope>NUCLEOTIDE SEQUENCE [LARGE SCALE GENOMIC DNA]</scope>
    <source>
        <strain evidence="2 3">CECT 7506</strain>
    </source>
</reference>
<keyword evidence="3" id="KW-1185">Reference proteome</keyword>
<dbReference type="PRINTS" id="PR00411">
    <property type="entry name" value="PNDRDTASEI"/>
</dbReference>
<comment type="caution">
    <text evidence="2">The sequence shown here is derived from an EMBL/GenBank/DDBJ whole genome shotgun (WGS) entry which is preliminary data.</text>
</comment>
<dbReference type="PANTHER" id="PTHR43539">
    <property type="entry name" value="FLAVIN-BINDING MONOOXYGENASE-LIKE PROTEIN (AFU_ORTHOLOGUE AFUA_4G09220)"/>
    <property type="match status" value="1"/>
</dbReference>
<dbReference type="AlphaFoldDB" id="A0A368VX44"/>
<evidence type="ECO:0000313" key="2">
    <source>
        <dbReference type="EMBL" id="RCW46476.1"/>
    </source>
</evidence>
<evidence type="ECO:0000256" key="1">
    <source>
        <dbReference type="ARBA" id="ARBA00023002"/>
    </source>
</evidence>
<dbReference type="InterPro" id="IPR050982">
    <property type="entry name" value="Auxin_biosynth/cation_transpt"/>
</dbReference>
<dbReference type="PANTHER" id="PTHR43539:SF78">
    <property type="entry name" value="FLAVIN-CONTAINING MONOOXYGENASE"/>
    <property type="match status" value="1"/>
</dbReference>
<dbReference type="GO" id="GO:0004497">
    <property type="term" value="F:monooxygenase activity"/>
    <property type="evidence" value="ECO:0007669"/>
    <property type="project" value="TreeGrafter"/>
</dbReference>
<dbReference type="OrthoDB" id="9773233at2"/>
<dbReference type="RefSeq" id="WP_114381119.1">
    <property type="nucleotide sequence ID" value="NZ_QPJD01000009.1"/>
</dbReference>
<dbReference type="Pfam" id="PF13738">
    <property type="entry name" value="Pyr_redox_3"/>
    <property type="match status" value="1"/>
</dbReference>
<dbReference type="Proteomes" id="UP000252415">
    <property type="component" value="Unassembled WGS sequence"/>
</dbReference>
<organism evidence="2 3">
    <name type="scientific">Paenibacillus prosopidis</name>
    <dbReference type="NCBI Taxonomy" id="630520"/>
    <lineage>
        <taxon>Bacteria</taxon>
        <taxon>Bacillati</taxon>
        <taxon>Bacillota</taxon>
        <taxon>Bacilli</taxon>
        <taxon>Bacillales</taxon>
        <taxon>Paenibacillaceae</taxon>
        <taxon>Paenibacillus</taxon>
    </lineage>
</organism>
<protein>
    <submittedName>
        <fullName evidence="2">Thioredoxin reductase</fullName>
    </submittedName>
</protein>
<name>A0A368VX44_9BACL</name>
<dbReference type="PRINTS" id="PR00368">
    <property type="entry name" value="FADPNR"/>
</dbReference>
<dbReference type="GO" id="GO:0050660">
    <property type="term" value="F:flavin adenine dinucleotide binding"/>
    <property type="evidence" value="ECO:0007669"/>
    <property type="project" value="TreeGrafter"/>
</dbReference>
<gene>
    <name evidence="2" type="ORF">DFP97_109119</name>
</gene>
<accession>A0A368VX44</accession>
<dbReference type="EMBL" id="QPJD01000009">
    <property type="protein sequence ID" value="RCW46476.1"/>
    <property type="molecule type" value="Genomic_DNA"/>
</dbReference>
<dbReference type="InterPro" id="IPR036188">
    <property type="entry name" value="FAD/NAD-bd_sf"/>
</dbReference>
<dbReference type="Gene3D" id="3.50.50.60">
    <property type="entry name" value="FAD/NAD(P)-binding domain"/>
    <property type="match status" value="1"/>
</dbReference>